<sequence>MNSRNVKRNSRILVALSGGVDSSVAAALLQKAGYNIEGAYMRCWSEGPYCTADADQADAAKVAATLGIPFHVFDFEKEYKNSVINYFYSEYEAGRTPNPDVICNKEIKFGIFLRKAIALGFDYVATGHYARIKNGRSGNSAASSNGAKYELLAGKDTNKDQSYFLYLVGQEQLKHVLFPLGDLTKGQVRKLAKKFGLPTAEKPDSMGICFVGPARIKDFLRQKIKIRHGDVVNIEGKVLGRHIGLTFYTIGQREGLGISAPVPYYVASKNLKENKLVVVPFGHRSLFKDRFTTQAPHWVAGAQPKLPKKVQVKLRYRAENTAAVINKVGVNQLEVALEVPQRAITPGQAAVFYDGEKIIGGAAVRDSL</sequence>
<dbReference type="SUPFAM" id="SSF52402">
    <property type="entry name" value="Adenine nucleotide alpha hydrolases-like"/>
    <property type="match status" value="1"/>
</dbReference>
<dbReference type="EMBL" id="MHCT01000005">
    <property type="protein sequence ID" value="OGY26526.1"/>
    <property type="molecule type" value="Genomic_DNA"/>
</dbReference>
<gene>
    <name evidence="9" type="primary">mnmA</name>
    <name evidence="12" type="ORF">A2Z24_00180</name>
</gene>
<dbReference type="EC" id="2.8.1.13" evidence="9"/>
<dbReference type="Pfam" id="PF03054">
    <property type="entry name" value="tRNA_Me_trans"/>
    <property type="match status" value="1"/>
</dbReference>
<comment type="similarity">
    <text evidence="9">Belongs to the MnmA/TRMU family.</text>
</comment>
<keyword evidence="1 9" id="KW-0820">tRNA-binding</keyword>
<reference evidence="12 13" key="1">
    <citation type="journal article" date="2016" name="Nat. Commun.">
        <title>Thousands of microbial genomes shed light on interconnected biogeochemical processes in an aquifer system.</title>
        <authorList>
            <person name="Anantharaman K."/>
            <person name="Brown C.T."/>
            <person name="Hug L.A."/>
            <person name="Sharon I."/>
            <person name="Castelle C.J."/>
            <person name="Probst A.J."/>
            <person name="Thomas B.C."/>
            <person name="Singh A."/>
            <person name="Wilkins M.J."/>
            <person name="Karaoz U."/>
            <person name="Brodie E.L."/>
            <person name="Williams K.H."/>
            <person name="Hubbard S.S."/>
            <person name="Banfield J.F."/>
        </authorList>
    </citation>
    <scope>NUCLEOTIDE SEQUENCE [LARGE SCALE GENOMIC DNA]</scope>
</reference>
<comment type="caution">
    <text evidence="12">The sequence shown here is derived from an EMBL/GenBank/DDBJ whole genome shotgun (WGS) entry which is preliminary data.</text>
</comment>
<keyword evidence="4 9" id="KW-0547">Nucleotide-binding</keyword>
<evidence type="ECO:0000256" key="1">
    <source>
        <dbReference type="ARBA" id="ARBA00022555"/>
    </source>
</evidence>
<evidence type="ECO:0000256" key="2">
    <source>
        <dbReference type="ARBA" id="ARBA00022679"/>
    </source>
</evidence>
<comment type="subcellular location">
    <subcellularLocation>
        <location evidence="9">Cytoplasm</location>
    </subcellularLocation>
</comment>
<dbReference type="GO" id="GO:0000049">
    <property type="term" value="F:tRNA binding"/>
    <property type="evidence" value="ECO:0007669"/>
    <property type="project" value="UniProtKB-KW"/>
</dbReference>
<feature type="binding site" evidence="9">
    <location>
        <position position="127"/>
    </location>
    <ligand>
        <name>ATP</name>
        <dbReference type="ChEBI" id="CHEBI:30616"/>
    </ligand>
</feature>
<feature type="domain" description="tRNA-specific 2-thiouridylase MnmA-like central" evidence="11">
    <location>
        <begin position="217"/>
        <end position="279"/>
    </location>
</feature>
<proteinExistence type="inferred from homology"/>
<feature type="domain" description="tRNA-specific 2-thiouridylase MnmA-like C-terminal" evidence="10">
    <location>
        <begin position="289"/>
        <end position="363"/>
    </location>
</feature>
<dbReference type="Pfam" id="PF20259">
    <property type="entry name" value="tRNA_Me_trans_M"/>
    <property type="match status" value="1"/>
</dbReference>
<feature type="binding site" evidence="9">
    <location>
        <position position="41"/>
    </location>
    <ligand>
        <name>ATP</name>
        <dbReference type="ChEBI" id="CHEBI:30616"/>
    </ligand>
</feature>
<feature type="region of interest" description="Interaction with target base in tRNA" evidence="9">
    <location>
        <begin position="98"/>
        <end position="100"/>
    </location>
</feature>
<dbReference type="NCBIfam" id="NF001138">
    <property type="entry name" value="PRK00143.1"/>
    <property type="match status" value="1"/>
</dbReference>
<evidence type="ECO:0000256" key="3">
    <source>
        <dbReference type="ARBA" id="ARBA00022694"/>
    </source>
</evidence>
<keyword evidence="6 9" id="KW-0694">RNA-binding</keyword>
<dbReference type="Gene3D" id="2.40.30.10">
    <property type="entry name" value="Translation factors"/>
    <property type="match status" value="1"/>
</dbReference>
<dbReference type="FunFam" id="2.30.30.280:FF:000001">
    <property type="entry name" value="tRNA-specific 2-thiouridylase MnmA"/>
    <property type="match status" value="1"/>
</dbReference>
<feature type="active site" description="Nucleophile" evidence="9">
    <location>
        <position position="103"/>
    </location>
</feature>
<dbReference type="Gene3D" id="2.30.30.280">
    <property type="entry name" value="Adenine nucleotide alpha hydrolases-like domains"/>
    <property type="match status" value="1"/>
</dbReference>
<name>A0A1G1WFP8_9BACT</name>
<feature type="binding site" evidence="9">
    <location>
        <begin position="15"/>
        <end position="22"/>
    </location>
    <ligand>
        <name>ATP</name>
        <dbReference type="ChEBI" id="CHEBI:30616"/>
    </ligand>
</feature>
<evidence type="ECO:0000256" key="6">
    <source>
        <dbReference type="ARBA" id="ARBA00022884"/>
    </source>
</evidence>
<keyword evidence="3 9" id="KW-0819">tRNA processing</keyword>
<evidence type="ECO:0000256" key="4">
    <source>
        <dbReference type="ARBA" id="ARBA00022741"/>
    </source>
</evidence>
<dbReference type="Gene3D" id="3.40.50.620">
    <property type="entry name" value="HUPs"/>
    <property type="match status" value="1"/>
</dbReference>
<dbReference type="PANTHER" id="PTHR11933:SF5">
    <property type="entry name" value="MITOCHONDRIAL TRNA-SPECIFIC 2-THIOURIDYLASE 1"/>
    <property type="match status" value="1"/>
</dbReference>
<keyword evidence="7" id="KW-1015">Disulfide bond</keyword>
<dbReference type="GO" id="GO:0005737">
    <property type="term" value="C:cytoplasm"/>
    <property type="evidence" value="ECO:0007669"/>
    <property type="project" value="UniProtKB-SubCell"/>
</dbReference>
<dbReference type="STRING" id="1802597.A2Z24_00180"/>
<dbReference type="Proteomes" id="UP000177588">
    <property type="component" value="Unassembled WGS sequence"/>
</dbReference>
<feature type="active site" description="Cysteine persulfide intermediate" evidence="9">
    <location>
        <position position="209"/>
    </location>
</feature>
<feature type="region of interest" description="Interaction with tRNA" evidence="9">
    <location>
        <begin position="159"/>
        <end position="161"/>
    </location>
</feature>
<evidence type="ECO:0000259" key="10">
    <source>
        <dbReference type="Pfam" id="PF20258"/>
    </source>
</evidence>
<protein>
    <recommendedName>
        <fullName evidence="9">tRNA-specific 2-thiouridylase MnmA</fullName>
        <ecNumber evidence="9">2.8.1.13</ecNumber>
    </recommendedName>
</protein>
<dbReference type="InterPro" id="IPR023382">
    <property type="entry name" value="MnmA-like_central_sf"/>
</dbReference>
<accession>A0A1G1WFP8</accession>
<dbReference type="GO" id="GO:0002143">
    <property type="term" value="P:tRNA wobble position uridine thiolation"/>
    <property type="evidence" value="ECO:0007669"/>
    <property type="project" value="TreeGrafter"/>
</dbReference>
<dbReference type="InterPro" id="IPR014729">
    <property type="entry name" value="Rossmann-like_a/b/a_fold"/>
</dbReference>
<feature type="site" description="Interaction with tRNA" evidence="9">
    <location>
        <position position="348"/>
    </location>
</feature>
<feature type="region of interest" description="Interaction with tRNA" evidence="9">
    <location>
        <begin position="315"/>
        <end position="316"/>
    </location>
</feature>
<organism evidence="12 13">
    <name type="scientific">Candidatus Woykebacteria bacterium RBG_16_44_10</name>
    <dbReference type="NCBI Taxonomy" id="1802597"/>
    <lineage>
        <taxon>Bacteria</taxon>
        <taxon>Candidatus Woykeibacteriota</taxon>
    </lineage>
</organism>
<dbReference type="AlphaFoldDB" id="A0A1G1WFP8"/>
<dbReference type="PANTHER" id="PTHR11933">
    <property type="entry name" value="TRNA 5-METHYLAMINOMETHYL-2-THIOURIDYLATE -METHYLTRANSFERASE"/>
    <property type="match status" value="1"/>
</dbReference>
<evidence type="ECO:0000256" key="7">
    <source>
        <dbReference type="ARBA" id="ARBA00023157"/>
    </source>
</evidence>
<dbReference type="NCBIfam" id="TIGR00420">
    <property type="entry name" value="trmU"/>
    <property type="match status" value="1"/>
</dbReference>
<dbReference type="InterPro" id="IPR004506">
    <property type="entry name" value="MnmA-like"/>
</dbReference>
<dbReference type="GO" id="GO:0005524">
    <property type="term" value="F:ATP binding"/>
    <property type="evidence" value="ECO:0007669"/>
    <property type="project" value="UniProtKB-KW"/>
</dbReference>
<evidence type="ECO:0000256" key="9">
    <source>
        <dbReference type="HAMAP-Rule" id="MF_00144"/>
    </source>
</evidence>
<keyword evidence="2 9" id="KW-0808">Transferase</keyword>
<dbReference type="GO" id="GO:0103016">
    <property type="term" value="F:tRNA-uridine 2-sulfurtransferase activity"/>
    <property type="evidence" value="ECO:0007669"/>
    <property type="project" value="UniProtKB-EC"/>
</dbReference>
<feature type="site" description="Interaction with tRNA" evidence="9">
    <location>
        <position position="128"/>
    </location>
</feature>
<dbReference type="Pfam" id="PF20258">
    <property type="entry name" value="tRNA_Me_trans_C"/>
    <property type="match status" value="1"/>
</dbReference>
<keyword evidence="9" id="KW-0963">Cytoplasm</keyword>
<evidence type="ECO:0000256" key="5">
    <source>
        <dbReference type="ARBA" id="ARBA00022840"/>
    </source>
</evidence>
<evidence type="ECO:0000256" key="8">
    <source>
        <dbReference type="ARBA" id="ARBA00051542"/>
    </source>
</evidence>
<dbReference type="FunFam" id="3.40.50.620:FF:000115">
    <property type="entry name" value="tRNA-specific 2-thiouridylase MnmA"/>
    <property type="match status" value="1"/>
</dbReference>
<evidence type="ECO:0000313" key="12">
    <source>
        <dbReference type="EMBL" id="OGY26526.1"/>
    </source>
</evidence>
<comment type="catalytic activity">
    <reaction evidence="8 9">
        <text>S-sulfanyl-L-cysteinyl-[protein] + uridine(34) in tRNA + AH2 + ATP = 2-thiouridine(34) in tRNA + L-cysteinyl-[protein] + A + AMP + diphosphate + H(+)</text>
        <dbReference type="Rhea" id="RHEA:47032"/>
        <dbReference type="Rhea" id="RHEA-COMP:10131"/>
        <dbReference type="Rhea" id="RHEA-COMP:11726"/>
        <dbReference type="Rhea" id="RHEA-COMP:11727"/>
        <dbReference type="Rhea" id="RHEA-COMP:11728"/>
        <dbReference type="ChEBI" id="CHEBI:13193"/>
        <dbReference type="ChEBI" id="CHEBI:15378"/>
        <dbReference type="ChEBI" id="CHEBI:17499"/>
        <dbReference type="ChEBI" id="CHEBI:29950"/>
        <dbReference type="ChEBI" id="CHEBI:30616"/>
        <dbReference type="ChEBI" id="CHEBI:33019"/>
        <dbReference type="ChEBI" id="CHEBI:61963"/>
        <dbReference type="ChEBI" id="CHEBI:65315"/>
        <dbReference type="ChEBI" id="CHEBI:87170"/>
        <dbReference type="ChEBI" id="CHEBI:456215"/>
        <dbReference type="EC" id="2.8.1.13"/>
    </reaction>
</comment>
<evidence type="ECO:0000259" key="11">
    <source>
        <dbReference type="Pfam" id="PF20259"/>
    </source>
</evidence>
<evidence type="ECO:0000313" key="13">
    <source>
        <dbReference type="Proteomes" id="UP000177588"/>
    </source>
</evidence>
<dbReference type="HAMAP" id="MF_00144">
    <property type="entry name" value="tRNA_thiouridyl_MnmA"/>
    <property type="match status" value="1"/>
</dbReference>
<keyword evidence="5 9" id="KW-0067">ATP-binding</keyword>
<comment type="function">
    <text evidence="9">Catalyzes the 2-thiolation of uridine at the wobble position (U34) of tRNA, leading to the formation of s(2)U34.</text>
</comment>
<dbReference type="InterPro" id="IPR046885">
    <property type="entry name" value="MnmA-like_C"/>
</dbReference>
<dbReference type="InterPro" id="IPR046884">
    <property type="entry name" value="MnmA-like_central"/>
</dbReference>
<dbReference type="CDD" id="cd01998">
    <property type="entry name" value="MnmA_TRMU-like"/>
    <property type="match status" value="1"/>
</dbReference>
<comment type="caution">
    <text evidence="9">Lacks conserved residue(s) required for the propagation of feature annotation.</text>
</comment>